<protein>
    <submittedName>
        <fullName evidence="1">13973_t:CDS:1</fullName>
    </submittedName>
</protein>
<reference evidence="1" key="1">
    <citation type="submission" date="2021-06" db="EMBL/GenBank/DDBJ databases">
        <authorList>
            <person name="Kallberg Y."/>
            <person name="Tangrot J."/>
            <person name="Rosling A."/>
        </authorList>
    </citation>
    <scope>NUCLEOTIDE SEQUENCE</scope>
    <source>
        <strain evidence="1">MA461A</strain>
    </source>
</reference>
<evidence type="ECO:0000313" key="2">
    <source>
        <dbReference type="Proteomes" id="UP000789920"/>
    </source>
</evidence>
<keyword evidence="2" id="KW-1185">Reference proteome</keyword>
<gene>
    <name evidence="1" type="ORF">RPERSI_LOCUS9580</name>
</gene>
<feature type="non-terminal residue" evidence="1">
    <location>
        <position position="1"/>
    </location>
</feature>
<comment type="caution">
    <text evidence="1">The sequence shown here is derived from an EMBL/GenBank/DDBJ whole genome shotgun (WGS) entry which is preliminary data.</text>
</comment>
<dbReference type="Proteomes" id="UP000789920">
    <property type="component" value="Unassembled WGS sequence"/>
</dbReference>
<sequence length="1134" mass="130376">IETLIELQLANETQAQDENIRQKFAIKKVDEAFKHEKLLEKYKDFKTEEINVKGNESELFTDIESVNQSFDSDKKSLEEIVKEKLKQALSILGEKAIKLIEENFGQLNKMLKTFDDYQKLLSYEKSLLEKLDVLINEELIILDQLNDKSNELNIGQEMEKVNNRLMALVDLKELACQYANQTVYSKRLDFIHDTLNSPDKKAILFSNIMFTEEGINKCYRELASCFHPDRTKYSNTPNRLYDNNKCLGAEIFRIAQEIKESLLTDLESASKSKGILDFHENNANELWKIAIDYRNAHKGNYNKLKLLNKREIEGIPHDELRHLSITNGLLACGEYRAACKVADRTKELKKQIKLRDNMALCLYISDRFLEAQLYALSAIRLIYQHYDHISQEDFNGTLNKAKKIFDKVREETSQLNTDTKLKDDLNSSLALVSIPNRRVPFLERITIRKFINEDIAKLSAELMFKPDRQIVSYQAPMKNILRTEKLHYMRAIIVGGTMIALLLPVVILAGVAFPLLAPLSLGLWSSLVLWPSSILTKGVNNFQEPNIRKKLNKIISDAIEAYDKGDYQKFIKLLSEEYKKDTSILRLNDRDDVIVPKNIINSLLSHGFRSDGIAYLLNLIGEVLCGGKIEISNKIQEELNFMGKTAFTGVLNENLIKEAKELDDRVPEEYVESANEQSFLSRLEEMRNIARINIAIFDILSTDEKAIARVIETINGIRDSCNHQFDSSTELRLKVLEDFLWIIGGEVSETPLVYSIESTEQLNEDQLAEHDGKYFTYLNEKLQKTSTNKEKVFLYDKLADYYVKFAEREDTVNRMNSLHHWQNAQKNYENIRKIDPNNLDATLGLAKCLLNLSQYDRVIKLSRANPWLTSSAEYWYFCIIAYCKKLEYEDAFGCIIKALELDPQNPLATKQKELLDRLKNEHTIKKRISYYNRKMYDVDDSKNSYKHRNDNSVYRILSIDGGGVRGVLPALWLSELEYRAHRPISQLFNMVTGTSTGGIIAAGLSMPRFEFSNSKLPLSTIDLLEFYQNQVKSIFTLSNKWNISSKSATKYTDDGRFSMLSKYFGKTLLSQASIELIIPAVNVNNLRSKLFTSYDSLNNNSKNDTIFNILMATTAAPTFFPSYEIKDKGVFIDG</sequence>
<evidence type="ECO:0000313" key="1">
    <source>
        <dbReference type="EMBL" id="CAG8691638.1"/>
    </source>
</evidence>
<accession>A0ACA9P4S1</accession>
<proteinExistence type="predicted"/>
<organism evidence="1 2">
    <name type="scientific">Racocetra persica</name>
    <dbReference type="NCBI Taxonomy" id="160502"/>
    <lineage>
        <taxon>Eukaryota</taxon>
        <taxon>Fungi</taxon>
        <taxon>Fungi incertae sedis</taxon>
        <taxon>Mucoromycota</taxon>
        <taxon>Glomeromycotina</taxon>
        <taxon>Glomeromycetes</taxon>
        <taxon>Diversisporales</taxon>
        <taxon>Gigasporaceae</taxon>
        <taxon>Racocetra</taxon>
    </lineage>
</organism>
<dbReference type="EMBL" id="CAJVQC010018220">
    <property type="protein sequence ID" value="CAG8691638.1"/>
    <property type="molecule type" value="Genomic_DNA"/>
</dbReference>
<name>A0ACA9P4S1_9GLOM</name>
<feature type="non-terminal residue" evidence="1">
    <location>
        <position position="1134"/>
    </location>
</feature>